<feature type="region of interest" description="Disordered" evidence="1">
    <location>
        <begin position="2400"/>
        <end position="2431"/>
    </location>
</feature>
<dbReference type="SMART" id="SM00333">
    <property type="entry name" value="TUDOR"/>
    <property type="match status" value="10"/>
</dbReference>
<proteinExistence type="predicted"/>
<dbReference type="Proteomes" id="UP000002358">
    <property type="component" value="Chromosome 4"/>
</dbReference>
<feature type="compositionally biased region" description="Basic and acidic residues" evidence="1">
    <location>
        <begin position="785"/>
        <end position="798"/>
    </location>
</feature>
<feature type="compositionally biased region" description="Basic and acidic residues" evidence="1">
    <location>
        <begin position="887"/>
        <end position="903"/>
    </location>
</feature>
<dbReference type="SUPFAM" id="SSF63748">
    <property type="entry name" value="Tudor/PWWP/MBT"/>
    <property type="match status" value="10"/>
</dbReference>
<dbReference type="RefSeq" id="XP_031785321.1">
    <property type="nucleotide sequence ID" value="XM_031929461.2"/>
</dbReference>
<feature type="domain" description="Tudor" evidence="2">
    <location>
        <begin position="988"/>
        <end position="1046"/>
    </location>
</feature>
<protein>
    <recommendedName>
        <fullName evidence="2">Tudor domain-containing protein</fullName>
    </recommendedName>
</protein>
<dbReference type="Gene3D" id="2.30.30.140">
    <property type="match status" value="10"/>
</dbReference>
<feature type="compositionally biased region" description="Low complexity" evidence="1">
    <location>
        <begin position="2401"/>
        <end position="2411"/>
    </location>
</feature>
<dbReference type="PANTHER" id="PTHR22948">
    <property type="entry name" value="TUDOR DOMAIN CONTAINING PROTEIN"/>
    <property type="match status" value="1"/>
</dbReference>
<evidence type="ECO:0000259" key="2">
    <source>
        <dbReference type="PROSITE" id="PS50304"/>
    </source>
</evidence>
<dbReference type="InParanoid" id="A0A7M7QCB7"/>
<dbReference type="Gene3D" id="2.40.50.90">
    <property type="match status" value="8"/>
</dbReference>
<accession>A0A7M7QCB7</accession>
<sequence length="2431" mass="275443">MVVENEQFVFVVTHVEAEGQFLKIWAQTDERVVQSVASMLTPLQEKLDYCGASNFLSPNNVQPHTRCCAKGISKEWARAKILNLRSDGMILLQFVDYGNIIYVPIHNIRLLDNMPEANYLFAVPEAATPFVLADVIPIGGSWMDEIVNKIRCILINNKYHGVYQTVNNYKALKFDMMSKDFSRTLIERNMALYSPSCPSNMQQMMPAISVQPLRTPHSTNNMHQENWRTSVPQNVAPVQKVVKTNSFKAIQLEIGSVHDVRISYVEEGPCKFSVQLLESIPYLNTLMEKINLQSHLPLQEPPIAGTVCLGRQNHNNRLCRVVLNSPGDTSCKVYYADYGHHEVLQFSNIYQIPDEFVIPNIFSIRFTLSGIINWTVTPEMKDYFGGLVSNENLKLRVCKGPMSPLTQYCELYLRGKNIKDMLSEAFPDSCEFVYNEPKRLQEGTKEMVFVSFVESITKFFIQIERDLKFLDDVMDRIELISKTAAKVNPAKIHPEMPCIALYDADKKWYRASIIGMTDNDKARVFYVDYGNEEIVSIQNLRVIPADLVRVLPKQAIRCSLNGFKPAGPLDKEFTKTFENLVIEERLCLIVLNNLPNTVIVDLFEGQNASNNLSTQDIAAKLKALEISTKPENVIPTDRQVDRSVEPRTLQSRNQKSDAKAQAPSTQKQKIKNKNTKTRDNGTARWEKETNQAQFSKPNSFEPYDTSKSKFRKDNENEQRNDNRFRKGSSEYSNGSQSNRFDKELAKPDRFSQNDRFGNKSNDTHRPTGSINDRLNRNRNINFENNDFRAGRVGKENSDSRPSINSRLDRSFNSDKAGSDKDSDTSSRNGGRRSNRGARRSTEDSRKRDAPANNRNRIGRWESEEREQEVSLKNYNGDTSLSPAKSRSPRDNHVRDNFDKSKSSEWDASSKLSASCSKDSSRYMTSTPISKIPPPNITIGAVKNCVLVYYINPVNFYVHLLPDIKDLNLIMEKIASIYEDGGKVLQQSEIRPDLQCIAQYAEDQQWYRAIVKSVEATSATVHFIDYGNDETISFDKIKEIEPEFFKLPAQAVHCKLFCPSKSTYTKEESDKFADATDGLELESEFVSEENGIYQVLLGEPNSKNVGSAKFINNMFADGQDLIKEKEAVRNKSRTIMRTERSTPNYATLDEKWSENKLDLGTRYPVLMGWFINPESFYCQLADTQKEFRDMMNEIQNVYAKRQPVSGKIKVDSSVIAVLPEDGVLYRAQVLELNKPRGHVVQYIDYGDRAMVDPRNIYPVERKYMKLPKQAIYCALKNIAPTPGSNWSNTAELAKLFGAEKFDCIFHELKNDKYLISLSSKGIDIGSALVDKNVAVFSTAIDKQTESLPEETVAVPEVLRMDINLLEGQTLHVRVSSVEGVAKFYVQFYTAVACQSAIDNYMASKDPQVMPRLLCHEVCLGAGCLVNCRGKWRRGVVINFTKSNYEVRLIDTGEHETISLKSMLGLPGQLALMQNQAIECALFDVPLSSKADNSLKKLVTGKDVKIFVEKVERNRLIVRLFDINGTKIKVFDTQNTEKISPVCSMQILGSRHEVNVSCIRNSKNIWLQRTTETSTEKQLSKSLTDHYSTTNDQIIPKENEVYAGLCTNGSWNRVQVTKLNGNTCTVTRIDNGHVQDIPIDKLRALDAKFYLPHQLAIRVSLPVSLAGSDVEQINILEPLLVNKALTATFFNVNRKWIVELSENGEKLSEKLSSLNIVKETKKTRFEHVELPDMVVGQKYEVIVAHSLSPKQVWLQRAEELDAILDMQDQLQEASTEYPDYDGIPEEKALCLAMYSLDDLWYRAEVLDADEEITTVRFIDYGNTDVIHNNVSKIKQLPDKWKAIKKYAIECKLDVLPVNADDWSDEASAKLSELVTTEDPIHALIIADKAPMRIDLYSKGDSICKMLIDEKLATYVQSSEDLNEEIVEEVQLDPRSAFVSNIISVDQFWVQEEKWINDLEMIEDRLVMAPMFPQVPEIEEGLVCIAHFPDDNLYYRAIILSHTDEGTKVRYIDYGNSAITKDLKTIPGDLAQIRPLSRKCCLAKPDGIEQWPDGIHDEFVTLAASGATVFLLDVIEESETCLVKLTLKDKDVAMELIEQCSNLSDPEAKATEVTEEIKVAKVSNENKIVDTEAIQNEVIKNVKERPPPIGEENSEKGLVCTISYVNSPADFWVQNKEHFTDLDNMIDQLINAENYDSIKEIKEGRIVAAKFDEDGQWYRSKILYHSETGTEVFYIDYGNSAVAKSDSALRELPGELVQIPPLSVQCSLKLPDGLESWSRNACEKFCDLAADGATEFKFEILDENNQKSTNQPLIISLIYKDQDIAEILANHEKTLQGVTESVENEKVEFELRKPKDIDSTGDSAIQSIQSEMEEITFEIEAQTHTIFSEERTPVQVLHDTRLCNSSSMGNSSENEATDVSKLNKDTELKADELN</sequence>
<dbReference type="EnsemblMetazoa" id="XM_031929461">
    <property type="protein sequence ID" value="XP_031785321"/>
    <property type="gene ID" value="LOC100680217"/>
</dbReference>
<feature type="domain" description="Tudor" evidence="2">
    <location>
        <begin position="2197"/>
        <end position="2255"/>
    </location>
</feature>
<reference evidence="3" key="1">
    <citation type="submission" date="2021-01" db="UniProtKB">
        <authorList>
            <consortium name="EnsemblMetazoa"/>
        </authorList>
    </citation>
    <scope>IDENTIFICATION</scope>
</reference>
<feature type="compositionally biased region" description="Basic and acidic residues" evidence="1">
    <location>
        <begin position="739"/>
        <end position="752"/>
    </location>
</feature>
<dbReference type="GO" id="GO:0005737">
    <property type="term" value="C:cytoplasm"/>
    <property type="evidence" value="ECO:0007669"/>
    <property type="project" value="UniProtKB-ARBA"/>
</dbReference>
<keyword evidence="4" id="KW-1185">Reference proteome</keyword>
<dbReference type="GeneID" id="100680217"/>
<feature type="compositionally biased region" description="Basic residues" evidence="1">
    <location>
        <begin position="829"/>
        <end position="838"/>
    </location>
</feature>
<dbReference type="PANTHER" id="PTHR22948:SF29">
    <property type="entry name" value="FI02030P-RELATED"/>
    <property type="match status" value="1"/>
</dbReference>
<dbReference type="Pfam" id="PF00567">
    <property type="entry name" value="TUDOR"/>
    <property type="match status" value="10"/>
</dbReference>
<dbReference type="SMR" id="A0A7M7QCB7"/>
<feature type="compositionally biased region" description="Basic and acidic residues" evidence="1">
    <location>
        <begin position="704"/>
        <end position="728"/>
    </location>
</feature>
<dbReference type="KEGG" id="nvi:100680217"/>
<evidence type="ECO:0000256" key="1">
    <source>
        <dbReference type="SAM" id="MobiDB-lite"/>
    </source>
</evidence>
<feature type="compositionally biased region" description="Basic and acidic residues" evidence="1">
    <location>
        <begin position="839"/>
        <end position="849"/>
    </location>
</feature>
<feature type="domain" description="Tudor" evidence="2">
    <location>
        <begin position="1974"/>
        <end position="2032"/>
    </location>
</feature>
<feature type="compositionally biased region" description="Basic and acidic residues" evidence="1">
    <location>
        <begin position="806"/>
        <end position="824"/>
    </location>
</feature>
<feature type="compositionally biased region" description="Polar residues" evidence="1">
    <location>
        <begin position="729"/>
        <end position="738"/>
    </location>
</feature>
<dbReference type="InterPro" id="IPR035437">
    <property type="entry name" value="SNase_OB-fold_sf"/>
</dbReference>
<evidence type="ECO:0000313" key="3">
    <source>
        <dbReference type="EnsemblMetazoa" id="XP_031785321"/>
    </source>
</evidence>
<name>A0A7M7QCB7_NASVI</name>
<feature type="region of interest" description="Disordered" evidence="1">
    <location>
        <begin position="632"/>
        <end position="903"/>
    </location>
</feature>
<dbReference type="CDD" id="cd20379">
    <property type="entry name" value="Tudor_dTUD-like"/>
    <property type="match status" value="1"/>
</dbReference>
<feature type="compositionally biased region" description="Basic and acidic residues" evidence="1">
    <location>
        <begin position="2418"/>
        <end position="2431"/>
    </location>
</feature>
<dbReference type="InterPro" id="IPR050621">
    <property type="entry name" value="Tudor_domain_containing"/>
</dbReference>
<dbReference type="PROSITE" id="PS50304">
    <property type="entry name" value="TUDOR"/>
    <property type="match status" value="7"/>
</dbReference>
<organism evidence="3 4">
    <name type="scientific">Nasonia vitripennis</name>
    <name type="common">Parasitic wasp</name>
    <dbReference type="NCBI Taxonomy" id="7425"/>
    <lineage>
        <taxon>Eukaryota</taxon>
        <taxon>Metazoa</taxon>
        <taxon>Ecdysozoa</taxon>
        <taxon>Arthropoda</taxon>
        <taxon>Hexapoda</taxon>
        <taxon>Insecta</taxon>
        <taxon>Pterygota</taxon>
        <taxon>Neoptera</taxon>
        <taxon>Endopterygota</taxon>
        <taxon>Hymenoptera</taxon>
        <taxon>Apocrita</taxon>
        <taxon>Proctotrupomorpha</taxon>
        <taxon>Chalcidoidea</taxon>
        <taxon>Pteromalidae</taxon>
        <taxon>Pteromalinae</taxon>
        <taxon>Nasonia</taxon>
    </lineage>
</organism>
<feature type="domain" description="Tudor" evidence="2">
    <location>
        <begin position="301"/>
        <end position="359"/>
    </location>
</feature>
<dbReference type="OrthoDB" id="9989103at2759"/>
<feature type="domain" description="Tudor" evidence="2">
    <location>
        <begin position="491"/>
        <end position="550"/>
    </location>
</feature>
<dbReference type="InterPro" id="IPR002999">
    <property type="entry name" value="Tudor"/>
</dbReference>
<evidence type="ECO:0000313" key="4">
    <source>
        <dbReference type="Proteomes" id="UP000002358"/>
    </source>
</evidence>
<feature type="compositionally biased region" description="Basic and acidic residues" evidence="1">
    <location>
        <begin position="676"/>
        <end position="689"/>
    </location>
</feature>
<dbReference type="FunFam" id="2.30.30.140:FF:000018">
    <property type="entry name" value="Serine/threonine-protein kinase 31"/>
    <property type="match status" value="4"/>
</dbReference>
<dbReference type="OMA" id="CSQYIVL"/>
<feature type="domain" description="Tudor" evidence="2">
    <location>
        <begin position="1781"/>
        <end position="1841"/>
    </location>
</feature>
<feature type="domain" description="Tudor" evidence="2">
    <location>
        <begin position="1206"/>
        <end position="1265"/>
    </location>
</feature>
<feature type="compositionally biased region" description="Polar residues" evidence="1">
    <location>
        <begin position="870"/>
        <end position="884"/>
    </location>
</feature>